<dbReference type="PANTHER" id="PTHR22902">
    <property type="entry name" value="SESQUIPEDALIAN"/>
    <property type="match status" value="1"/>
</dbReference>
<dbReference type="GO" id="GO:0005829">
    <property type="term" value="C:cytosol"/>
    <property type="evidence" value="ECO:0007669"/>
    <property type="project" value="GOC"/>
</dbReference>
<dbReference type="PANTHER" id="PTHR22902:SF27">
    <property type="entry name" value="PLECKSTRIN HOMOLOGY DOMAIN-CONTAINING FAMILY A MEMBER 3"/>
    <property type="match status" value="1"/>
</dbReference>
<dbReference type="InterPro" id="IPR045188">
    <property type="entry name" value="Boi1/Boi2-like"/>
</dbReference>
<reference evidence="4" key="1">
    <citation type="submission" date="2023-03" db="EMBL/GenBank/DDBJ databases">
        <authorList>
            <person name="Steffen K."/>
            <person name="Cardenas P."/>
        </authorList>
    </citation>
    <scope>NUCLEOTIDE SEQUENCE</scope>
</reference>
<dbReference type="Proteomes" id="UP001174909">
    <property type="component" value="Unassembled WGS sequence"/>
</dbReference>
<dbReference type="AlphaFoldDB" id="A0AA35U379"/>
<dbReference type="EMBL" id="CASHTH010004479">
    <property type="protein sequence ID" value="CAI8057816.1"/>
    <property type="molecule type" value="Genomic_DNA"/>
</dbReference>
<dbReference type="Gene3D" id="2.30.29.30">
    <property type="entry name" value="Pleckstrin-homology domain (PH domain)/Phosphotyrosine-binding domain (PTB)"/>
    <property type="match status" value="1"/>
</dbReference>
<accession>A0AA35U379</accession>
<dbReference type="InterPro" id="IPR011993">
    <property type="entry name" value="PH-like_dom_sf"/>
</dbReference>
<dbReference type="GO" id="GO:0042147">
    <property type="term" value="P:retrograde transport, endosome to Golgi"/>
    <property type="evidence" value="ECO:0007669"/>
    <property type="project" value="TreeGrafter"/>
</dbReference>
<dbReference type="CDD" id="cd00821">
    <property type="entry name" value="PH"/>
    <property type="match status" value="1"/>
</dbReference>
<feature type="domain" description="PH" evidence="3">
    <location>
        <begin position="9"/>
        <end position="110"/>
    </location>
</feature>
<gene>
    <name evidence="4" type="ORF">GBAR_LOCUS31481</name>
</gene>
<evidence type="ECO:0000313" key="4">
    <source>
        <dbReference type="EMBL" id="CAI8057816.1"/>
    </source>
</evidence>
<organism evidence="4 5">
    <name type="scientific">Geodia barretti</name>
    <name type="common">Barrett's horny sponge</name>
    <dbReference type="NCBI Taxonomy" id="519541"/>
    <lineage>
        <taxon>Eukaryota</taxon>
        <taxon>Metazoa</taxon>
        <taxon>Porifera</taxon>
        <taxon>Demospongiae</taxon>
        <taxon>Heteroscleromorpha</taxon>
        <taxon>Tetractinellida</taxon>
        <taxon>Astrophorina</taxon>
        <taxon>Geodiidae</taxon>
        <taxon>Geodia</taxon>
    </lineage>
</organism>
<dbReference type="SUPFAM" id="SSF50729">
    <property type="entry name" value="PH domain-like"/>
    <property type="match status" value="1"/>
</dbReference>
<evidence type="ECO:0000256" key="1">
    <source>
        <dbReference type="ARBA" id="ARBA00022553"/>
    </source>
</evidence>
<keyword evidence="5" id="KW-1185">Reference proteome</keyword>
<evidence type="ECO:0000256" key="2">
    <source>
        <dbReference type="SAM" id="MobiDB-lite"/>
    </source>
</evidence>
<proteinExistence type="predicted"/>
<dbReference type="PROSITE" id="PS50003">
    <property type="entry name" value="PH_DOMAIN"/>
    <property type="match status" value="1"/>
</dbReference>
<dbReference type="GO" id="GO:0005802">
    <property type="term" value="C:trans-Golgi network"/>
    <property type="evidence" value="ECO:0007669"/>
    <property type="project" value="TreeGrafter"/>
</dbReference>
<name>A0AA35U379_GEOBA</name>
<comment type="caution">
    <text evidence="4">The sequence shown here is derived from an EMBL/GenBank/DDBJ whole genome shotgun (WGS) entry which is preliminary data.</text>
</comment>
<evidence type="ECO:0000259" key="3">
    <source>
        <dbReference type="PROSITE" id="PS50003"/>
    </source>
</evidence>
<evidence type="ECO:0000313" key="5">
    <source>
        <dbReference type="Proteomes" id="UP001174909"/>
    </source>
</evidence>
<dbReference type="SMART" id="SM00233">
    <property type="entry name" value="PH"/>
    <property type="match status" value="1"/>
</dbReference>
<feature type="region of interest" description="Disordered" evidence="2">
    <location>
        <begin position="247"/>
        <end position="266"/>
    </location>
</feature>
<sequence length="266" mass="29490">MMSLPREEVVIREGWLLKEGGAPRLRWQSRWFVLKGRSLLWYTKPDDSSPQGSLAMGDVHDVSQIGEHSGKKHCVSLVTTKSNSKKVYYLAAETEGMARDWYAALHAQWLGDKAGGARGVRLVKYATAEVFLTQGVRITGDVNYGILGSISSRVGPEKKRRDALGWFCDTSMTLSAILNLFSEYGWTPERVYRSTSTAAGDSSLQPRGPCHILKEPSGMWYGWNCCYPARNEHCSPAIWSIRCSHSQRSASQPSSPPGGQDFGGNR</sequence>
<dbReference type="GO" id="GO:0007032">
    <property type="term" value="P:endosome organization"/>
    <property type="evidence" value="ECO:0007669"/>
    <property type="project" value="TreeGrafter"/>
</dbReference>
<dbReference type="InterPro" id="IPR001849">
    <property type="entry name" value="PH_domain"/>
</dbReference>
<protein>
    <submittedName>
        <fullName evidence="4">PH domain-containing protein DDB_G0274775</fullName>
    </submittedName>
</protein>
<dbReference type="GO" id="GO:0055037">
    <property type="term" value="C:recycling endosome"/>
    <property type="evidence" value="ECO:0007669"/>
    <property type="project" value="TreeGrafter"/>
</dbReference>
<keyword evidence="1" id="KW-0597">Phosphoprotein</keyword>
<feature type="compositionally biased region" description="Low complexity" evidence="2">
    <location>
        <begin position="247"/>
        <end position="259"/>
    </location>
</feature>
<dbReference type="Pfam" id="PF00169">
    <property type="entry name" value="PH"/>
    <property type="match status" value="1"/>
</dbReference>
<dbReference type="GO" id="GO:0001881">
    <property type="term" value="P:receptor recycling"/>
    <property type="evidence" value="ECO:0007669"/>
    <property type="project" value="TreeGrafter"/>
</dbReference>
<dbReference type="GO" id="GO:0005769">
    <property type="term" value="C:early endosome"/>
    <property type="evidence" value="ECO:0007669"/>
    <property type="project" value="TreeGrafter"/>
</dbReference>